<dbReference type="AlphaFoldDB" id="A0A150LQM1"/>
<protein>
    <submittedName>
        <fullName evidence="1">Uncharacterized protein</fullName>
    </submittedName>
</protein>
<accession>A0A150LQM1</accession>
<dbReference type="Proteomes" id="UP000075683">
    <property type="component" value="Unassembled WGS sequence"/>
</dbReference>
<dbReference type="STRING" id="301148.B4135_2753"/>
<name>A0A150LQM1_9BACI</name>
<evidence type="ECO:0000313" key="2">
    <source>
        <dbReference type="Proteomes" id="UP000075683"/>
    </source>
</evidence>
<dbReference type="EMBL" id="LQYT01000073">
    <property type="protein sequence ID" value="KYD14326.1"/>
    <property type="molecule type" value="Genomic_DNA"/>
</dbReference>
<organism evidence="1 2">
    <name type="scientific">Caldibacillus debilis</name>
    <dbReference type="NCBI Taxonomy" id="301148"/>
    <lineage>
        <taxon>Bacteria</taxon>
        <taxon>Bacillati</taxon>
        <taxon>Bacillota</taxon>
        <taxon>Bacilli</taxon>
        <taxon>Bacillales</taxon>
        <taxon>Bacillaceae</taxon>
        <taxon>Caldibacillus</taxon>
    </lineage>
</organism>
<reference evidence="1 2" key="1">
    <citation type="submission" date="2016-01" db="EMBL/GenBank/DDBJ databases">
        <title>Draft Genome Sequences of Seven Thermophilic Sporeformers Isolated from Foods.</title>
        <authorList>
            <person name="Berendsen E.M."/>
            <person name="Wells-Bennik M.H."/>
            <person name="Krawcyk A.O."/>
            <person name="De Jong A."/>
            <person name="Holsappel S."/>
            <person name="Eijlander R.T."/>
            <person name="Kuipers O.P."/>
        </authorList>
    </citation>
    <scope>NUCLEOTIDE SEQUENCE [LARGE SCALE GENOMIC DNA]</scope>
    <source>
        <strain evidence="1 2">B4135</strain>
    </source>
</reference>
<evidence type="ECO:0000313" key="1">
    <source>
        <dbReference type="EMBL" id="KYD14326.1"/>
    </source>
</evidence>
<comment type="caution">
    <text evidence="1">The sequence shown here is derived from an EMBL/GenBank/DDBJ whole genome shotgun (WGS) entry which is preliminary data.</text>
</comment>
<proteinExistence type="predicted"/>
<sequence length="42" mass="4576">MRLIFSCRGAATLGVFHFPAKNFRPLAANACKGAMFKSDIIC</sequence>
<gene>
    <name evidence="1" type="ORF">B4135_2753</name>
</gene>